<evidence type="ECO:0000256" key="1">
    <source>
        <dbReference type="ARBA" id="ARBA00012519"/>
    </source>
</evidence>
<dbReference type="InterPro" id="IPR004821">
    <property type="entry name" value="Cyt_trans-like"/>
</dbReference>
<comment type="catalytic activity">
    <reaction evidence="7">
        <text>D-glycero-beta-D-manno-heptose 1-phosphate + ATP + H(+) = ADP-D-glycero-beta-D-manno-heptose + diphosphate</text>
        <dbReference type="Rhea" id="RHEA:27465"/>
        <dbReference type="ChEBI" id="CHEBI:15378"/>
        <dbReference type="ChEBI" id="CHEBI:30616"/>
        <dbReference type="ChEBI" id="CHEBI:33019"/>
        <dbReference type="ChEBI" id="CHEBI:59967"/>
        <dbReference type="ChEBI" id="CHEBI:61593"/>
        <dbReference type="EC" id="2.7.7.70"/>
    </reaction>
</comment>
<dbReference type="Pfam" id="PF01467">
    <property type="entry name" value="CTP_transf_like"/>
    <property type="match status" value="1"/>
</dbReference>
<keyword evidence="10" id="KW-1185">Reference proteome</keyword>
<dbReference type="HOGENOM" id="CLU_034585_2_0_10"/>
<keyword evidence="2" id="KW-0808">Transferase</keyword>
<dbReference type="AlphaFoldDB" id="W0EUR9"/>
<dbReference type="GO" id="GO:0016779">
    <property type="term" value="F:nucleotidyltransferase activity"/>
    <property type="evidence" value="ECO:0007669"/>
    <property type="project" value="UniProtKB-KW"/>
</dbReference>
<dbReference type="GO" id="GO:0005524">
    <property type="term" value="F:ATP binding"/>
    <property type="evidence" value="ECO:0007669"/>
    <property type="project" value="UniProtKB-KW"/>
</dbReference>
<gene>
    <name evidence="9" type="ORF">NIASO_03660</name>
</gene>
<reference evidence="9 10" key="1">
    <citation type="submission" date="2013-12" db="EMBL/GenBank/DDBJ databases">
        <authorList>
            <consortium name="DOE Joint Genome Institute"/>
            <person name="Eisen J."/>
            <person name="Huntemann M."/>
            <person name="Han J."/>
            <person name="Chen A."/>
            <person name="Kyrpides N."/>
            <person name="Mavromatis K."/>
            <person name="Markowitz V."/>
            <person name="Palaniappan K."/>
            <person name="Ivanova N."/>
            <person name="Schaumberg A."/>
            <person name="Pati A."/>
            <person name="Liolios K."/>
            <person name="Nordberg H.P."/>
            <person name="Cantor M.N."/>
            <person name="Hua S.X."/>
            <person name="Woyke T."/>
        </authorList>
    </citation>
    <scope>NUCLEOTIDE SEQUENCE [LARGE SCALE GENOMIC DNA]</scope>
    <source>
        <strain evidence="10">DSM 19437</strain>
    </source>
</reference>
<evidence type="ECO:0000313" key="10">
    <source>
        <dbReference type="Proteomes" id="UP000003586"/>
    </source>
</evidence>
<protein>
    <recommendedName>
        <fullName evidence="1">D-glycero-beta-D-manno-heptose 1-phosphate adenylyltransferase</fullName>
        <ecNumber evidence="1">2.7.7.70</ecNumber>
    </recommendedName>
</protein>
<evidence type="ECO:0000256" key="4">
    <source>
        <dbReference type="ARBA" id="ARBA00022741"/>
    </source>
</evidence>
<evidence type="ECO:0000256" key="6">
    <source>
        <dbReference type="ARBA" id="ARBA00023277"/>
    </source>
</evidence>
<dbReference type="GO" id="GO:0005975">
    <property type="term" value="P:carbohydrate metabolic process"/>
    <property type="evidence" value="ECO:0007669"/>
    <property type="project" value="InterPro"/>
</dbReference>
<dbReference type="Proteomes" id="UP000003586">
    <property type="component" value="Chromosome"/>
</dbReference>
<dbReference type="eggNOG" id="COG0615">
    <property type="taxonomic scope" value="Bacteria"/>
</dbReference>
<dbReference type="InterPro" id="IPR050385">
    <property type="entry name" value="Archaeal_FAD_synthase"/>
</dbReference>
<evidence type="ECO:0000256" key="7">
    <source>
        <dbReference type="ARBA" id="ARBA00047428"/>
    </source>
</evidence>
<dbReference type="STRING" id="929713.NIASO_03660"/>
<dbReference type="SUPFAM" id="SSF52374">
    <property type="entry name" value="Nucleotidylyl transferase"/>
    <property type="match status" value="1"/>
</dbReference>
<organism evidence="9 10">
    <name type="scientific">Niabella soli DSM 19437</name>
    <dbReference type="NCBI Taxonomy" id="929713"/>
    <lineage>
        <taxon>Bacteria</taxon>
        <taxon>Pseudomonadati</taxon>
        <taxon>Bacteroidota</taxon>
        <taxon>Chitinophagia</taxon>
        <taxon>Chitinophagales</taxon>
        <taxon>Chitinophagaceae</taxon>
        <taxon>Niabella</taxon>
    </lineage>
</organism>
<evidence type="ECO:0000256" key="2">
    <source>
        <dbReference type="ARBA" id="ARBA00022679"/>
    </source>
</evidence>
<dbReference type="EMBL" id="CP007035">
    <property type="protein sequence ID" value="AHF14527.1"/>
    <property type="molecule type" value="Genomic_DNA"/>
</dbReference>
<keyword evidence="6" id="KW-0119">Carbohydrate metabolism</keyword>
<sequence length="158" mass="17026">MSGKIISAPEALAQREKWRAAGEKVVFTNGVFDILHAGHVRSLAQAASCGDRLIIGLNTDHSVKKLKGPQRPIISEQDRAYLLAALFFVDAVVFFEDDTPLELITSLMPDVLVKSADYTIEQIAGAKEVLANGGKVELMPLVPGISSTTIIDKIRSAP</sequence>
<dbReference type="InterPro" id="IPR014729">
    <property type="entry name" value="Rossmann-like_a/b/a_fold"/>
</dbReference>
<keyword evidence="5" id="KW-0067">ATP-binding</keyword>
<name>W0EUR9_9BACT</name>
<feature type="domain" description="Cytidyltransferase-like" evidence="8">
    <location>
        <begin position="27"/>
        <end position="152"/>
    </location>
</feature>
<dbReference type="EC" id="2.7.7.70" evidence="1"/>
<dbReference type="Gene3D" id="3.40.50.620">
    <property type="entry name" value="HUPs"/>
    <property type="match status" value="1"/>
</dbReference>
<proteinExistence type="predicted"/>
<dbReference type="NCBIfam" id="TIGR02199">
    <property type="entry name" value="rfaE_dom_II"/>
    <property type="match status" value="1"/>
</dbReference>
<evidence type="ECO:0000256" key="5">
    <source>
        <dbReference type="ARBA" id="ARBA00022840"/>
    </source>
</evidence>
<keyword evidence="3" id="KW-0548">Nucleotidyltransferase</keyword>
<evidence type="ECO:0000313" key="9">
    <source>
        <dbReference type="EMBL" id="AHF14527.1"/>
    </source>
</evidence>
<dbReference type="PANTHER" id="PTHR43793:SF2">
    <property type="entry name" value="BIFUNCTIONAL PROTEIN HLDE"/>
    <property type="match status" value="1"/>
</dbReference>
<accession>W0EUR9</accession>
<dbReference type="GO" id="GO:0016773">
    <property type="term" value="F:phosphotransferase activity, alcohol group as acceptor"/>
    <property type="evidence" value="ECO:0007669"/>
    <property type="project" value="InterPro"/>
</dbReference>
<dbReference type="InterPro" id="IPR011914">
    <property type="entry name" value="RfaE_dom_II"/>
</dbReference>
<dbReference type="KEGG" id="nso:NIASO_03660"/>
<dbReference type="NCBIfam" id="TIGR00125">
    <property type="entry name" value="cyt_tran_rel"/>
    <property type="match status" value="1"/>
</dbReference>
<evidence type="ECO:0000256" key="3">
    <source>
        <dbReference type="ARBA" id="ARBA00022695"/>
    </source>
</evidence>
<evidence type="ECO:0000259" key="8">
    <source>
        <dbReference type="Pfam" id="PF01467"/>
    </source>
</evidence>
<keyword evidence="4" id="KW-0547">Nucleotide-binding</keyword>
<dbReference type="PANTHER" id="PTHR43793">
    <property type="entry name" value="FAD SYNTHASE"/>
    <property type="match status" value="1"/>
</dbReference>